<dbReference type="PANTHER" id="PTHR46203:SF1">
    <property type="entry name" value="MITOCHONDRIAL TRANSLATION RELEASE FACTOR IN RESCUE"/>
    <property type="match status" value="1"/>
</dbReference>
<evidence type="ECO:0000256" key="1">
    <source>
        <dbReference type="SAM" id="SignalP"/>
    </source>
</evidence>
<dbReference type="Gene3D" id="3.30.160.20">
    <property type="match status" value="1"/>
</dbReference>
<reference evidence="2" key="1">
    <citation type="submission" date="2025-08" db="UniProtKB">
        <authorList>
            <consortium name="Ensembl"/>
        </authorList>
    </citation>
    <scope>IDENTIFICATION</scope>
</reference>
<keyword evidence="1" id="KW-0732">Signal</keyword>
<evidence type="ECO:0000313" key="2">
    <source>
        <dbReference type="Ensembl" id="ENSXCOP00000005455.1"/>
    </source>
</evidence>
<feature type="chain" id="PRO_5017371721" description="Prokaryotic-type class I peptide chain release factors domain-containing protein" evidence="1">
    <location>
        <begin position="20"/>
        <end position="102"/>
    </location>
</feature>
<dbReference type="Ensembl" id="ENSXCOT00000005517.1">
    <property type="protein sequence ID" value="ENSXCOP00000005455.1"/>
    <property type="gene ID" value="ENSXCOG00000004260.1"/>
</dbReference>
<protein>
    <recommendedName>
        <fullName evidence="4">Prokaryotic-type class I peptide chain release factors domain-containing protein</fullName>
    </recommendedName>
</protein>
<evidence type="ECO:0008006" key="4">
    <source>
        <dbReference type="Google" id="ProtNLM"/>
    </source>
</evidence>
<proteinExistence type="predicted"/>
<keyword evidence="3" id="KW-1185">Reference proteome</keyword>
<dbReference type="InterPro" id="IPR052405">
    <property type="entry name" value="Mito_Transl_Release_Factor"/>
</dbReference>
<name>A0A3B5L4Y2_9TELE</name>
<accession>A0A3B5L4Y2</accession>
<dbReference type="GO" id="GO:0005739">
    <property type="term" value="C:mitochondrion"/>
    <property type="evidence" value="ECO:0007669"/>
    <property type="project" value="TreeGrafter"/>
</dbReference>
<dbReference type="InterPro" id="IPR045853">
    <property type="entry name" value="Pep_chain_release_fac_I_sf"/>
</dbReference>
<feature type="signal peptide" evidence="1">
    <location>
        <begin position="1"/>
        <end position="19"/>
    </location>
</feature>
<dbReference type="SUPFAM" id="SSF75620">
    <property type="entry name" value="Release factor"/>
    <property type="match status" value="1"/>
</dbReference>
<organism evidence="2 3">
    <name type="scientific">Xiphophorus couchianus</name>
    <name type="common">Monterrey platyfish</name>
    <dbReference type="NCBI Taxonomy" id="32473"/>
    <lineage>
        <taxon>Eukaryota</taxon>
        <taxon>Metazoa</taxon>
        <taxon>Chordata</taxon>
        <taxon>Craniata</taxon>
        <taxon>Vertebrata</taxon>
        <taxon>Euteleostomi</taxon>
        <taxon>Actinopterygii</taxon>
        <taxon>Neopterygii</taxon>
        <taxon>Teleostei</taxon>
        <taxon>Neoteleostei</taxon>
        <taxon>Acanthomorphata</taxon>
        <taxon>Ovalentaria</taxon>
        <taxon>Atherinomorphae</taxon>
        <taxon>Cyprinodontiformes</taxon>
        <taxon>Poeciliidae</taxon>
        <taxon>Poeciliinae</taxon>
        <taxon>Xiphophorus</taxon>
    </lineage>
</organism>
<dbReference type="Proteomes" id="UP000261380">
    <property type="component" value="Unplaced"/>
</dbReference>
<dbReference type="PANTHER" id="PTHR46203">
    <property type="entry name" value="PROBABLE PEPTIDE CHAIN RELEASE FACTOR C12ORF65"/>
    <property type="match status" value="1"/>
</dbReference>
<dbReference type="AlphaFoldDB" id="A0A3B5L4Y2"/>
<sequence length="102" mass="11368">YTLTFVHILLCKTAQVGWTLTGPGMTNLIQSIICYCLCLGPGGQATNKTSNCVVLKFIPTWIVVKCHQTRSVDGSVLRKHEKRKRVNEAAELSFVLSYKPQD</sequence>
<evidence type="ECO:0000313" key="3">
    <source>
        <dbReference type="Proteomes" id="UP000261380"/>
    </source>
</evidence>
<reference evidence="2" key="2">
    <citation type="submission" date="2025-09" db="UniProtKB">
        <authorList>
            <consortium name="Ensembl"/>
        </authorList>
    </citation>
    <scope>IDENTIFICATION</scope>
</reference>